<reference evidence="1 2" key="1">
    <citation type="submission" date="2016-10" db="EMBL/GenBank/DDBJ databases">
        <authorList>
            <person name="de Groot N.N."/>
        </authorList>
    </citation>
    <scope>NUCLEOTIDE SEQUENCE [LARGE SCALE GENOMIC DNA]</scope>
    <source>
        <strain evidence="2">KMM 9023,NRIC 0796,JCM 17311,KCTC 23692</strain>
    </source>
</reference>
<gene>
    <name evidence="1" type="ORF">SAMN04515673_101284</name>
</gene>
<dbReference type="AlphaFoldDB" id="A0A1I6CSH7"/>
<dbReference type="EMBL" id="FOYI01000001">
    <property type="protein sequence ID" value="SFQ96067.1"/>
    <property type="molecule type" value="Genomic_DNA"/>
</dbReference>
<name>A0A1I6CSH7_9RHOB</name>
<dbReference type="RefSeq" id="WP_177220422.1">
    <property type="nucleotide sequence ID" value="NZ_FOYI01000001.1"/>
</dbReference>
<proteinExistence type="predicted"/>
<dbReference type="STRING" id="871652.SAMN04515673_101284"/>
<accession>A0A1I6CSH7</accession>
<evidence type="ECO:0000313" key="2">
    <source>
        <dbReference type="Proteomes" id="UP000199302"/>
    </source>
</evidence>
<organism evidence="1 2">
    <name type="scientific">Poseidonocella sedimentorum</name>
    <dbReference type="NCBI Taxonomy" id="871652"/>
    <lineage>
        <taxon>Bacteria</taxon>
        <taxon>Pseudomonadati</taxon>
        <taxon>Pseudomonadota</taxon>
        <taxon>Alphaproteobacteria</taxon>
        <taxon>Rhodobacterales</taxon>
        <taxon>Roseobacteraceae</taxon>
        <taxon>Poseidonocella</taxon>
    </lineage>
</organism>
<protein>
    <submittedName>
        <fullName evidence="1">Uncharacterized protein</fullName>
    </submittedName>
</protein>
<evidence type="ECO:0000313" key="1">
    <source>
        <dbReference type="EMBL" id="SFQ96067.1"/>
    </source>
</evidence>
<dbReference type="Proteomes" id="UP000199302">
    <property type="component" value="Unassembled WGS sequence"/>
</dbReference>
<keyword evidence="2" id="KW-1185">Reference proteome</keyword>
<sequence>MNKALAIFAFLIFFAFLAILCLEVPSPDLVLVVLLTVGLAAKDFFFSGGR</sequence>